<reference evidence="1 2" key="1">
    <citation type="journal article" date="2021" name="Elife">
        <title>Chloroplast acquisition without the gene transfer in kleptoplastic sea slugs, Plakobranchus ocellatus.</title>
        <authorList>
            <person name="Maeda T."/>
            <person name="Takahashi S."/>
            <person name="Yoshida T."/>
            <person name="Shimamura S."/>
            <person name="Takaki Y."/>
            <person name="Nagai Y."/>
            <person name="Toyoda A."/>
            <person name="Suzuki Y."/>
            <person name="Arimoto A."/>
            <person name="Ishii H."/>
            <person name="Satoh N."/>
            <person name="Nishiyama T."/>
            <person name="Hasebe M."/>
            <person name="Maruyama T."/>
            <person name="Minagawa J."/>
            <person name="Obokata J."/>
            <person name="Shigenobu S."/>
        </authorList>
    </citation>
    <scope>NUCLEOTIDE SEQUENCE [LARGE SCALE GENOMIC DNA]</scope>
</reference>
<dbReference type="Proteomes" id="UP000735302">
    <property type="component" value="Unassembled WGS sequence"/>
</dbReference>
<sequence>MDAESGETMNNFRFIPKSEVGVNKLIVEETSREINCLSAIVTGDILEALVPTTNLPRCSQMQFNNGVIEEIPSSEL</sequence>
<gene>
    <name evidence="1" type="ORF">PoB_002150300</name>
</gene>
<name>A0AAV3ZJK2_9GAST</name>
<dbReference type="EMBL" id="BLXT01002484">
    <property type="protein sequence ID" value="GFN94997.1"/>
    <property type="molecule type" value="Genomic_DNA"/>
</dbReference>
<comment type="caution">
    <text evidence="1">The sequence shown here is derived from an EMBL/GenBank/DDBJ whole genome shotgun (WGS) entry which is preliminary data.</text>
</comment>
<protein>
    <submittedName>
        <fullName evidence="1">Uncharacterized protein</fullName>
    </submittedName>
</protein>
<keyword evidence="2" id="KW-1185">Reference proteome</keyword>
<proteinExistence type="predicted"/>
<evidence type="ECO:0000313" key="2">
    <source>
        <dbReference type="Proteomes" id="UP000735302"/>
    </source>
</evidence>
<dbReference type="AlphaFoldDB" id="A0AAV3ZJK2"/>
<accession>A0AAV3ZJK2</accession>
<evidence type="ECO:0000313" key="1">
    <source>
        <dbReference type="EMBL" id="GFN94997.1"/>
    </source>
</evidence>
<organism evidence="1 2">
    <name type="scientific">Plakobranchus ocellatus</name>
    <dbReference type="NCBI Taxonomy" id="259542"/>
    <lineage>
        <taxon>Eukaryota</taxon>
        <taxon>Metazoa</taxon>
        <taxon>Spiralia</taxon>
        <taxon>Lophotrochozoa</taxon>
        <taxon>Mollusca</taxon>
        <taxon>Gastropoda</taxon>
        <taxon>Heterobranchia</taxon>
        <taxon>Euthyneura</taxon>
        <taxon>Panpulmonata</taxon>
        <taxon>Sacoglossa</taxon>
        <taxon>Placobranchoidea</taxon>
        <taxon>Plakobranchidae</taxon>
        <taxon>Plakobranchus</taxon>
    </lineage>
</organism>